<evidence type="ECO:0000313" key="2">
    <source>
        <dbReference type="EMBL" id="KAJ7301394.1"/>
    </source>
</evidence>
<evidence type="ECO:0000256" key="1">
    <source>
        <dbReference type="SAM" id="MobiDB-lite"/>
    </source>
</evidence>
<comment type="caution">
    <text evidence="2">The sequence shown here is derived from an EMBL/GenBank/DDBJ whole genome shotgun (WGS) entry which is preliminary data.</text>
</comment>
<dbReference type="EMBL" id="JARIHO010000136">
    <property type="protein sequence ID" value="KAJ7301394.1"/>
    <property type="molecule type" value="Genomic_DNA"/>
</dbReference>
<evidence type="ECO:0000313" key="3">
    <source>
        <dbReference type="Proteomes" id="UP001218218"/>
    </source>
</evidence>
<reference evidence="2" key="1">
    <citation type="submission" date="2023-03" db="EMBL/GenBank/DDBJ databases">
        <title>Massive genome expansion in bonnet fungi (Mycena s.s.) driven by repeated elements and novel gene families across ecological guilds.</title>
        <authorList>
            <consortium name="Lawrence Berkeley National Laboratory"/>
            <person name="Harder C.B."/>
            <person name="Miyauchi S."/>
            <person name="Viragh M."/>
            <person name="Kuo A."/>
            <person name="Thoen E."/>
            <person name="Andreopoulos B."/>
            <person name="Lu D."/>
            <person name="Skrede I."/>
            <person name="Drula E."/>
            <person name="Henrissat B."/>
            <person name="Morin E."/>
            <person name="Kohler A."/>
            <person name="Barry K."/>
            <person name="LaButti K."/>
            <person name="Morin E."/>
            <person name="Salamov A."/>
            <person name="Lipzen A."/>
            <person name="Mereny Z."/>
            <person name="Hegedus B."/>
            <person name="Baldrian P."/>
            <person name="Stursova M."/>
            <person name="Weitz H."/>
            <person name="Taylor A."/>
            <person name="Grigoriev I.V."/>
            <person name="Nagy L.G."/>
            <person name="Martin F."/>
            <person name="Kauserud H."/>
        </authorList>
    </citation>
    <scope>NUCLEOTIDE SEQUENCE</scope>
    <source>
        <strain evidence="2">CBHHK002</strain>
    </source>
</reference>
<organism evidence="2 3">
    <name type="scientific">Mycena albidolilacea</name>
    <dbReference type="NCBI Taxonomy" id="1033008"/>
    <lineage>
        <taxon>Eukaryota</taxon>
        <taxon>Fungi</taxon>
        <taxon>Dikarya</taxon>
        <taxon>Basidiomycota</taxon>
        <taxon>Agaricomycotina</taxon>
        <taxon>Agaricomycetes</taxon>
        <taxon>Agaricomycetidae</taxon>
        <taxon>Agaricales</taxon>
        <taxon>Marasmiineae</taxon>
        <taxon>Mycenaceae</taxon>
        <taxon>Mycena</taxon>
    </lineage>
</organism>
<keyword evidence="3" id="KW-1185">Reference proteome</keyword>
<gene>
    <name evidence="2" type="ORF">DFH08DRAFT_978799</name>
</gene>
<sequence>MPSCTVHLDQHKMVAFKKLVLQERKKTDRLENEVTHTVEPDDCFNLAQLRSATEVQSLCSGNREQLEREAKAAEEAKDLERREKAAEKEAKAAQKELGKRRDNTSKGSSGGTKVKTTVGRQLGAILHLDFRKRDIRIVVRAHFRLPTVMSGKMHNDLIDVAFNSVHANSQPSHSNLAVNKILPHCLPVPLQLSDYVLRGLLVDGDLFAEAGNLSLQHRDAQLVALKWLHDSQDT</sequence>
<feature type="compositionally biased region" description="Basic and acidic residues" evidence="1">
    <location>
        <begin position="69"/>
        <end position="104"/>
    </location>
</feature>
<accession>A0AAD6YYP6</accession>
<protein>
    <submittedName>
        <fullName evidence="2">Uncharacterized protein</fullName>
    </submittedName>
</protein>
<dbReference type="AlphaFoldDB" id="A0AAD6YYP6"/>
<feature type="region of interest" description="Disordered" evidence="1">
    <location>
        <begin position="69"/>
        <end position="114"/>
    </location>
</feature>
<proteinExistence type="predicted"/>
<dbReference type="Proteomes" id="UP001218218">
    <property type="component" value="Unassembled WGS sequence"/>
</dbReference>
<name>A0AAD6YYP6_9AGAR</name>